<evidence type="ECO:0000313" key="3">
    <source>
        <dbReference type="EMBL" id="TWG19191.1"/>
    </source>
</evidence>
<organism evidence="3 4">
    <name type="scientific">Micromonospora taraxaci</name>
    <dbReference type="NCBI Taxonomy" id="1316803"/>
    <lineage>
        <taxon>Bacteria</taxon>
        <taxon>Bacillati</taxon>
        <taxon>Actinomycetota</taxon>
        <taxon>Actinomycetes</taxon>
        <taxon>Micromonosporales</taxon>
        <taxon>Micromonosporaceae</taxon>
        <taxon>Micromonospora</taxon>
    </lineage>
</organism>
<evidence type="ECO:0000313" key="4">
    <source>
        <dbReference type="Proteomes" id="UP000317685"/>
    </source>
</evidence>
<accession>A0A561W5P9</accession>
<evidence type="ECO:0000259" key="2">
    <source>
        <dbReference type="Pfam" id="PF01569"/>
    </source>
</evidence>
<keyword evidence="1" id="KW-0812">Transmembrane</keyword>
<dbReference type="EMBL" id="VIWZ01000001">
    <property type="protein sequence ID" value="TWG19191.1"/>
    <property type="molecule type" value="Genomic_DNA"/>
</dbReference>
<dbReference type="Pfam" id="PF01569">
    <property type="entry name" value="PAP2"/>
    <property type="match status" value="1"/>
</dbReference>
<feature type="domain" description="Phosphatidic acid phosphatase type 2/haloperoxidase" evidence="2">
    <location>
        <begin position="192"/>
        <end position="271"/>
    </location>
</feature>
<dbReference type="InterPro" id="IPR036938">
    <property type="entry name" value="PAP2/HPO_sf"/>
</dbReference>
<protein>
    <submittedName>
        <fullName evidence="3">PAP2 superfamily protein</fullName>
    </submittedName>
</protein>
<dbReference type="SUPFAM" id="SSF48317">
    <property type="entry name" value="Acid phosphatase/Vanadium-dependent haloperoxidase"/>
    <property type="match status" value="1"/>
</dbReference>
<keyword evidence="4" id="KW-1185">Reference proteome</keyword>
<feature type="transmembrane region" description="Helical" evidence="1">
    <location>
        <begin position="76"/>
        <end position="95"/>
    </location>
</feature>
<feature type="transmembrane region" description="Helical" evidence="1">
    <location>
        <begin position="136"/>
        <end position="153"/>
    </location>
</feature>
<evidence type="ECO:0000256" key="1">
    <source>
        <dbReference type="SAM" id="Phobius"/>
    </source>
</evidence>
<feature type="transmembrane region" description="Helical" evidence="1">
    <location>
        <begin position="258"/>
        <end position="275"/>
    </location>
</feature>
<keyword evidence="1" id="KW-1133">Transmembrane helix</keyword>
<dbReference type="Proteomes" id="UP000317685">
    <property type="component" value="Unassembled WGS sequence"/>
</dbReference>
<dbReference type="AlphaFoldDB" id="A0A561W5P9"/>
<gene>
    <name evidence="3" type="ORF">FHU34_114572</name>
</gene>
<feature type="transmembrane region" description="Helical" evidence="1">
    <location>
        <begin position="226"/>
        <end position="246"/>
    </location>
</feature>
<dbReference type="Gene3D" id="1.20.144.10">
    <property type="entry name" value="Phosphatidic acid phosphatase type 2/haloperoxidase"/>
    <property type="match status" value="1"/>
</dbReference>
<dbReference type="InterPro" id="IPR000326">
    <property type="entry name" value="PAP2/HPO"/>
</dbReference>
<comment type="caution">
    <text evidence="3">The sequence shown here is derived from an EMBL/GenBank/DDBJ whole genome shotgun (WGS) entry which is preliminary data.</text>
</comment>
<name>A0A561W5P9_9ACTN</name>
<sequence length="297" mass="31643">MATCHGRDGASDRSTGRRCPAVVLIYALGAASVLVPAVLIPVAATRWAPAAQRSRAADRLRVAVAGLTGALGRNGAALVVLLAGSAAVVTVCWPLGEALSRLEPSVDHPVFDYVHARRVDGWAEVNSFVTALGDRYPLKWVTVVAAVGFAIAWRHRRWWIPLIALPMQFVVEQYTQQILAVTVNRGHPPTDVGTYPSGGCARVMLTFGVIAVLAGLTWNVSRRGRIAIATALAVLVSVEGYTRIYAEKHWLTDVLGGWIFGALLLGVLVLTVLVAEGRVRPPARSVHVAPVEATTTA</sequence>
<reference evidence="3 4" key="1">
    <citation type="submission" date="2019-06" db="EMBL/GenBank/DDBJ databases">
        <title>Sequencing the genomes of 1000 actinobacteria strains.</title>
        <authorList>
            <person name="Klenk H.-P."/>
        </authorList>
    </citation>
    <scope>NUCLEOTIDE SEQUENCE [LARGE SCALE GENOMIC DNA]</scope>
    <source>
        <strain evidence="3 4">DSM 45885</strain>
    </source>
</reference>
<feature type="transmembrane region" description="Helical" evidence="1">
    <location>
        <begin position="21"/>
        <end position="44"/>
    </location>
</feature>
<keyword evidence="1" id="KW-0472">Membrane</keyword>
<proteinExistence type="predicted"/>
<feature type="transmembrane region" description="Helical" evidence="1">
    <location>
        <begin position="201"/>
        <end position="219"/>
    </location>
</feature>